<dbReference type="OrthoDB" id="9828226at2"/>
<accession>A0A2U2ACN6</accession>
<feature type="compositionally biased region" description="Low complexity" evidence="1">
    <location>
        <begin position="1"/>
        <end position="10"/>
    </location>
</feature>
<feature type="compositionally biased region" description="Polar residues" evidence="1">
    <location>
        <begin position="14"/>
        <end position="23"/>
    </location>
</feature>
<feature type="compositionally biased region" description="Polar residues" evidence="1">
    <location>
        <begin position="36"/>
        <end position="48"/>
    </location>
</feature>
<dbReference type="Proteomes" id="UP000245020">
    <property type="component" value="Unassembled WGS sequence"/>
</dbReference>
<dbReference type="EMBL" id="QEWQ01000006">
    <property type="protein sequence ID" value="PWD80418.1"/>
    <property type="molecule type" value="Genomic_DNA"/>
</dbReference>
<evidence type="ECO:0000256" key="1">
    <source>
        <dbReference type="SAM" id="MobiDB-lite"/>
    </source>
</evidence>
<comment type="caution">
    <text evidence="2">The sequence shown here is derived from an EMBL/GenBank/DDBJ whole genome shotgun (WGS) entry which is preliminary data.</text>
</comment>
<evidence type="ECO:0000313" key="2">
    <source>
        <dbReference type="EMBL" id="PWD80418.1"/>
    </source>
</evidence>
<reference evidence="3" key="1">
    <citation type="submission" date="2018-05" db="EMBL/GenBank/DDBJ databases">
        <title>Ignatzschineria dubaiensis sp. nov., isolated from necrotic foot tissues of dromedaries (Camelus dromedarius) and associated maggots in Dubai, United Arab Emirates.</title>
        <authorList>
            <person name="Tsang C.C."/>
            <person name="Tang J.Y.M."/>
            <person name="Fong J.Y.H."/>
            <person name="Kinne J."/>
            <person name="Lee H.H."/>
            <person name="Joseph M."/>
            <person name="Jose S."/>
            <person name="Schuster R.K."/>
            <person name="Tang Y."/>
            <person name="Sivakumar S."/>
            <person name="Chen J.H.K."/>
            <person name="Teng J.L.L."/>
            <person name="Lau S.K.P."/>
            <person name="Wernery U."/>
            <person name="Woo P.C.Y."/>
        </authorList>
    </citation>
    <scope>NUCLEOTIDE SEQUENCE [LARGE SCALE GENOMIC DNA]</scope>
    <source>
        <strain evidence="3">KCTC 22644</strain>
    </source>
</reference>
<dbReference type="AlphaFoldDB" id="A0A2U2ACN6"/>
<evidence type="ECO:0000313" key="3">
    <source>
        <dbReference type="Proteomes" id="UP000245020"/>
    </source>
</evidence>
<proteinExistence type="predicted"/>
<organism evidence="2 3">
    <name type="scientific">Ignatzschineria ureiclastica</name>
    <dbReference type="NCBI Taxonomy" id="472582"/>
    <lineage>
        <taxon>Bacteria</taxon>
        <taxon>Pseudomonadati</taxon>
        <taxon>Pseudomonadota</taxon>
        <taxon>Gammaproteobacteria</taxon>
        <taxon>Cardiobacteriales</taxon>
        <taxon>Ignatzschineriaceae</taxon>
        <taxon>Ignatzschineria</taxon>
    </lineage>
</organism>
<name>A0A2U2ACN6_9GAMM</name>
<keyword evidence="3" id="KW-1185">Reference proteome</keyword>
<gene>
    <name evidence="2" type="ORF">DC083_08865</name>
</gene>
<dbReference type="RefSeq" id="WP_109189860.1">
    <property type="nucleotide sequence ID" value="NZ_BMYA01000004.1"/>
</dbReference>
<sequence length="196" mass="21689">MTQNPNNQQPLQEEMTTQTSGADSQAAEENRVHSDNAGSQTSGNQTSGNETAENRTAENNASASNQKQRPSLIDQMAQGLDALGNMFEQFAKQFETESLTLDELIQKLSPSVDQDMIKTAKAQNLTALGGELYLIKEDARMGHFKVDIKLYFIDQQKNYILREKTISPQLLVLTKEAKADLLQNSPIKYPISAPKA</sequence>
<feature type="region of interest" description="Disordered" evidence="1">
    <location>
        <begin position="1"/>
        <end position="70"/>
    </location>
</feature>
<protein>
    <submittedName>
        <fullName evidence="2">Uncharacterized protein</fullName>
    </submittedName>
</protein>